<dbReference type="GO" id="GO:0032259">
    <property type="term" value="P:methylation"/>
    <property type="evidence" value="ECO:0007669"/>
    <property type="project" value="UniProtKB-KW"/>
</dbReference>
<dbReference type="GO" id="GO:0046047">
    <property type="term" value="P:TTP catabolic process"/>
    <property type="evidence" value="ECO:0007669"/>
    <property type="project" value="TreeGrafter"/>
</dbReference>
<feature type="coiled-coil region" evidence="1">
    <location>
        <begin position="1"/>
        <end position="56"/>
    </location>
</feature>
<dbReference type="RefSeq" id="WP_092221692.1">
    <property type="nucleotide sequence ID" value="NZ_FNJI01000009.1"/>
</dbReference>
<dbReference type="Gene3D" id="1.10.287.1080">
    <property type="entry name" value="MazG-like"/>
    <property type="match status" value="1"/>
</dbReference>
<dbReference type="CDD" id="cd11528">
    <property type="entry name" value="NTP-PPase_MazG_Nterm"/>
    <property type="match status" value="1"/>
</dbReference>
<evidence type="ECO:0000313" key="4">
    <source>
        <dbReference type="Proteomes" id="UP000199073"/>
    </source>
</evidence>
<reference evidence="3 4" key="1">
    <citation type="submission" date="2016-10" db="EMBL/GenBank/DDBJ databases">
        <authorList>
            <person name="de Groot N.N."/>
        </authorList>
    </citation>
    <scope>NUCLEOTIDE SEQUENCE [LARGE SCALE GENOMIC DNA]</scope>
    <source>
        <strain evidence="3 4">DSM 12130</strain>
    </source>
</reference>
<dbReference type="STRING" id="91360.SAMN05660330_01654"/>
<evidence type="ECO:0000259" key="2">
    <source>
        <dbReference type="Pfam" id="PF03819"/>
    </source>
</evidence>
<name>A0A1H0PFR5_9BACT</name>
<dbReference type="SUPFAM" id="SSF101386">
    <property type="entry name" value="all-alpha NTP pyrophosphatases"/>
    <property type="match status" value="1"/>
</dbReference>
<dbReference type="AlphaFoldDB" id="A0A1H0PFR5"/>
<sequence length="131" mass="15185">MTQTNQNLQSLLETIRILRGEHGCPWDKKQTALSMVKYLKSECQELTEALEQNQRVGIREELGDLLYIILMLSEIHAGENLFTLDEVINDINEKLIRRHPHVFAGTTYSDEAELTAQWNAIKAEEKKKKYI</sequence>
<keyword evidence="3" id="KW-0808">Transferase</keyword>
<keyword evidence="4" id="KW-1185">Reference proteome</keyword>
<keyword evidence="3" id="KW-0489">Methyltransferase</keyword>
<dbReference type="PANTHER" id="PTHR30522">
    <property type="entry name" value="NUCLEOSIDE TRIPHOSPHATE PYROPHOSPHOHYDROLASE"/>
    <property type="match status" value="1"/>
</dbReference>
<evidence type="ECO:0000256" key="1">
    <source>
        <dbReference type="SAM" id="Coils"/>
    </source>
</evidence>
<dbReference type="PANTHER" id="PTHR30522:SF0">
    <property type="entry name" value="NUCLEOSIDE TRIPHOSPHATE PYROPHOSPHOHYDROLASE"/>
    <property type="match status" value="1"/>
</dbReference>
<evidence type="ECO:0000313" key="3">
    <source>
        <dbReference type="EMBL" id="SDP03871.1"/>
    </source>
</evidence>
<dbReference type="GO" id="GO:0046076">
    <property type="term" value="P:dTTP catabolic process"/>
    <property type="evidence" value="ECO:0007669"/>
    <property type="project" value="TreeGrafter"/>
</dbReference>
<dbReference type="Proteomes" id="UP000199073">
    <property type="component" value="Unassembled WGS sequence"/>
</dbReference>
<dbReference type="GO" id="GO:0046061">
    <property type="term" value="P:dATP catabolic process"/>
    <property type="evidence" value="ECO:0007669"/>
    <property type="project" value="TreeGrafter"/>
</dbReference>
<dbReference type="InterPro" id="IPR004518">
    <property type="entry name" value="MazG-like_dom"/>
</dbReference>
<gene>
    <name evidence="3" type="ORF">SAMN05660330_01654</name>
</gene>
<proteinExistence type="predicted"/>
<protein>
    <submittedName>
        <fullName evidence="3">Tetrapyrrole methylase family protein / MazG family protein</fullName>
    </submittedName>
</protein>
<dbReference type="OrthoDB" id="9808939at2"/>
<keyword evidence="1" id="KW-0175">Coiled coil</keyword>
<dbReference type="InterPro" id="IPR048015">
    <property type="entry name" value="NTP-PPase_MazG-like_N"/>
</dbReference>
<dbReference type="GO" id="GO:0047429">
    <property type="term" value="F:nucleoside triphosphate diphosphatase activity"/>
    <property type="evidence" value="ECO:0007669"/>
    <property type="project" value="TreeGrafter"/>
</dbReference>
<feature type="domain" description="NTP pyrophosphohydrolase MazG-like" evidence="2">
    <location>
        <begin position="30"/>
        <end position="103"/>
    </location>
</feature>
<organism evidence="3 4">
    <name type="scientific">Desulforhopalus singaporensis</name>
    <dbReference type="NCBI Taxonomy" id="91360"/>
    <lineage>
        <taxon>Bacteria</taxon>
        <taxon>Pseudomonadati</taxon>
        <taxon>Thermodesulfobacteriota</taxon>
        <taxon>Desulfobulbia</taxon>
        <taxon>Desulfobulbales</taxon>
        <taxon>Desulfocapsaceae</taxon>
        <taxon>Desulforhopalus</taxon>
    </lineage>
</organism>
<dbReference type="Pfam" id="PF03819">
    <property type="entry name" value="MazG"/>
    <property type="match status" value="1"/>
</dbReference>
<dbReference type="GO" id="GO:0046081">
    <property type="term" value="P:dUTP catabolic process"/>
    <property type="evidence" value="ECO:0007669"/>
    <property type="project" value="TreeGrafter"/>
</dbReference>
<dbReference type="GO" id="GO:0008168">
    <property type="term" value="F:methyltransferase activity"/>
    <property type="evidence" value="ECO:0007669"/>
    <property type="project" value="UniProtKB-KW"/>
</dbReference>
<dbReference type="InterPro" id="IPR011551">
    <property type="entry name" value="NTP_PyrPHydrolase_MazG"/>
</dbReference>
<dbReference type="GO" id="GO:0046052">
    <property type="term" value="P:UTP catabolic process"/>
    <property type="evidence" value="ECO:0007669"/>
    <property type="project" value="TreeGrafter"/>
</dbReference>
<accession>A0A1H0PFR5</accession>
<dbReference type="EMBL" id="FNJI01000009">
    <property type="protein sequence ID" value="SDP03871.1"/>
    <property type="molecule type" value="Genomic_DNA"/>
</dbReference>
<dbReference type="GO" id="GO:0006203">
    <property type="term" value="P:dGTP catabolic process"/>
    <property type="evidence" value="ECO:0007669"/>
    <property type="project" value="TreeGrafter"/>
</dbReference>